<comment type="subcellular location">
    <subcellularLocation>
        <location evidence="1">Membrane</location>
        <topology evidence="1">Single-pass membrane protein</topology>
    </subcellularLocation>
</comment>
<evidence type="ECO:0000313" key="7">
    <source>
        <dbReference type="EMBL" id="BAR84354.1"/>
    </source>
</evidence>
<evidence type="ECO:0000313" key="8">
    <source>
        <dbReference type="Proteomes" id="UP000055316"/>
    </source>
</evidence>
<comment type="similarity">
    <text evidence="2">Belongs to the SscA family.</text>
</comment>
<evidence type="ECO:0000256" key="1">
    <source>
        <dbReference type="ARBA" id="ARBA00004167"/>
    </source>
</evidence>
<dbReference type="InterPro" id="IPR010070">
    <property type="entry name" value="YjcZ-like"/>
</dbReference>
<dbReference type="RefSeq" id="WP_000718601.1">
    <property type="nucleotide sequence ID" value="NZ_AP014864.1"/>
</dbReference>
<keyword evidence="5 6" id="KW-0472">Membrane</keyword>
<dbReference type="GeneID" id="99618661"/>
<dbReference type="GO" id="GO:0016020">
    <property type="term" value="C:membrane"/>
    <property type="evidence" value="ECO:0007669"/>
    <property type="project" value="UniProtKB-SubCell"/>
</dbReference>
<evidence type="ECO:0008006" key="9">
    <source>
        <dbReference type="Google" id="ProtNLM"/>
    </source>
</evidence>
<protein>
    <recommendedName>
        <fullName evidence="9">Sporulation protein YjcZ</fullName>
    </recommendedName>
</protein>
<dbReference type="Pfam" id="PF09680">
    <property type="entry name" value="YjcZ_2"/>
    <property type="match status" value="1"/>
</dbReference>
<feature type="transmembrane region" description="Helical" evidence="6">
    <location>
        <begin position="18"/>
        <end position="38"/>
    </location>
</feature>
<dbReference type="EMBL" id="AP014864">
    <property type="protein sequence ID" value="BAR84354.1"/>
    <property type="molecule type" value="Genomic_DNA"/>
</dbReference>
<evidence type="ECO:0000256" key="2">
    <source>
        <dbReference type="ARBA" id="ARBA00010221"/>
    </source>
</evidence>
<keyword evidence="3 6" id="KW-0812">Transmembrane</keyword>
<reference evidence="7 8" key="1">
    <citation type="submission" date="2015-05" db="EMBL/GenBank/DDBJ databases">
        <title>Whole genome sequence of Bacillus thuringiensis serovar tolworthi Pasteur Institute Standard strain.</title>
        <authorList>
            <person name="Kanda K."/>
            <person name="Nakashima K."/>
            <person name="Nagano Y."/>
        </authorList>
    </citation>
    <scope>NUCLEOTIDE SEQUENCE [LARGE SCALE GENOMIC DNA]</scope>
    <source>
        <strain evidence="7 8">Pasteur Institute Standard strain</strain>
    </source>
</reference>
<dbReference type="AlphaFoldDB" id="A0A9W3ZVY5"/>
<dbReference type="NCBIfam" id="TIGR01732">
    <property type="entry name" value="tiny_TM_bacill"/>
    <property type="match status" value="1"/>
</dbReference>
<organism evidence="7 8">
    <name type="scientific">Bacillus thuringiensis subsp. tolworthi</name>
    <dbReference type="NCBI Taxonomy" id="1442"/>
    <lineage>
        <taxon>Bacteria</taxon>
        <taxon>Bacillati</taxon>
        <taxon>Bacillota</taxon>
        <taxon>Bacilli</taxon>
        <taxon>Bacillales</taxon>
        <taxon>Bacillaceae</taxon>
        <taxon>Bacillus</taxon>
        <taxon>Bacillus cereus group</taxon>
    </lineage>
</organism>
<evidence type="ECO:0000256" key="3">
    <source>
        <dbReference type="ARBA" id="ARBA00022692"/>
    </source>
</evidence>
<dbReference type="Proteomes" id="UP000055316">
    <property type="component" value="Chromosome"/>
</dbReference>
<name>A0A9W3ZVY5_BACTO</name>
<evidence type="ECO:0000256" key="6">
    <source>
        <dbReference type="SAM" id="Phobius"/>
    </source>
</evidence>
<proteinExistence type="inferred from homology"/>
<evidence type="ECO:0000256" key="5">
    <source>
        <dbReference type="ARBA" id="ARBA00023136"/>
    </source>
</evidence>
<sequence>MAAEKGYGSGCGSYGGGFALLIVLFILLIIVGASWCGYGGF</sequence>
<keyword evidence="4 6" id="KW-1133">Transmembrane helix</keyword>
<evidence type="ECO:0000256" key="4">
    <source>
        <dbReference type="ARBA" id="ARBA00022989"/>
    </source>
</evidence>
<accession>A0A9W3ZVY5</accession>
<gene>
    <name evidence="7" type="ORF">KNN_03510</name>
</gene>